<name>A7NQT6_ROSCS</name>
<evidence type="ECO:0000313" key="4">
    <source>
        <dbReference type="Proteomes" id="UP000000263"/>
    </source>
</evidence>
<dbReference type="KEGG" id="rca:Rcas_3896"/>
<dbReference type="STRING" id="383372.Rcas_3896"/>
<organism evidence="3 4">
    <name type="scientific">Roseiflexus castenholzii (strain DSM 13941 / HLO8)</name>
    <dbReference type="NCBI Taxonomy" id="383372"/>
    <lineage>
        <taxon>Bacteria</taxon>
        <taxon>Bacillati</taxon>
        <taxon>Chloroflexota</taxon>
        <taxon>Chloroflexia</taxon>
        <taxon>Chloroflexales</taxon>
        <taxon>Roseiflexineae</taxon>
        <taxon>Roseiflexaceae</taxon>
        <taxon>Roseiflexus</taxon>
    </lineage>
</organism>
<accession>A7NQT6</accession>
<dbReference type="AlphaFoldDB" id="A7NQT6"/>
<gene>
    <name evidence="3" type="ordered locus">Rcas_3896</name>
</gene>
<dbReference type="HOGENOM" id="CLU_1843609_0_0_0"/>
<feature type="region of interest" description="Disordered" evidence="1">
    <location>
        <begin position="120"/>
        <end position="139"/>
    </location>
</feature>
<dbReference type="Proteomes" id="UP000000263">
    <property type="component" value="Chromosome"/>
</dbReference>
<feature type="transmembrane region" description="Helical" evidence="2">
    <location>
        <begin position="21"/>
        <end position="52"/>
    </location>
</feature>
<evidence type="ECO:0000256" key="1">
    <source>
        <dbReference type="SAM" id="MobiDB-lite"/>
    </source>
</evidence>
<keyword evidence="2" id="KW-0812">Transmembrane</keyword>
<keyword evidence="4" id="KW-1185">Reference proteome</keyword>
<feature type="transmembrane region" description="Helical" evidence="2">
    <location>
        <begin position="91"/>
        <end position="112"/>
    </location>
</feature>
<evidence type="ECO:0000256" key="2">
    <source>
        <dbReference type="SAM" id="Phobius"/>
    </source>
</evidence>
<keyword evidence="2" id="KW-0472">Membrane</keyword>
<dbReference type="EMBL" id="CP000804">
    <property type="protein sequence ID" value="ABU59932.1"/>
    <property type="molecule type" value="Genomic_DNA"/>
</dbReference>
<reference evidence="3 4" key="1">
    <citation type="submission" date="2007-08" db="EMBL/GenBank/DDBJ databases">
        <title>Complete sequence of Roseiflexus castenholzii DSM 13941.</title>
        <authorList>
            <consortium name="US DOE Joint Genome Institute"/>
            <person name="Copeland A."/>
            <person name="Lucas S."/>
            <person name="Lapidus A."/>
            <person name="Barry K."/>
            <person name="Glavina del Rio T."/>
            <person name="Dalin E."/>
            <person name="Tice H."/>
            <person name="Pitluck S."/>
            <person name="Thompson L.S."/>
            <person name="Brettin T."/>
            <person name="Bruce D."/>
            <person name="Detter J.C."/>
            <person name="Han C."/>
            <person name="Tapia R."/>
            <person name="Schmutz J."/>
            <person name="Larimer F."/>
            <person name="Land M."/>
            <person name="Hauser L."/>
            <person name="Kyrpides N."/>
            <person name="Mikhailova N."/>
            <person name="Bryant D.A."/>
            <person name="Hanada S."/>
            <person name="Tsukatani Y."/>
            <person name="Richardson P."/>
        </authorList>
    </citation>
    <scope>NUCLEOTIDE SEQUENCE [LARGE SCALE GENOMIC DNA]</scope>
    <source>
        <strain evidence="4">DSM 13941 / HLO8</strain>
    </source>
</reference>
<dbReference type="RefSeq" id="WP_012122355.1">
    <property type="nucleotide sequence ID" value="NC_009767.1"/>
</dbReference>
<proteinExistence type="predicted"/>
<sequence>MLVDRLTASDMLPSLRDMRRVAFRAAILFLIWCTAIHAAAACIVHCQIAPWIQQYIVQPLPLLVCDLSERASNAAQQTVSEDILPEVIQPVAPAAMLMIVFVLRMAGIIVTVQINPRHQVQPPLTPPPRGMASSSLQSC</sequence>
<keyword evidence="2" id="KW-1133">Transmembrane helix</keyword>
<evidence type="ECO:0000313" key="3">
    <source>
        <dbReference type="EMBL" id="ABU59932.1"/>
    </source>
</evidence>
<protein>
    <submittedName>
        <fullName evidence="3">Uncharacterized protein</fullName>
    </submittedName>
</protein>